<name>A0A402CEV3_RHOWR</name>
<sequence>MGNERTLGALLARQAGCRGDAVFVHFDGRDVSYREFDGLATTAAVGLADLGVKRGDRVCIALPNGIDFLVASFGLMRLGAIQVPLSLEYRSAQVAYVIADAEPAVLITDCDFYSQHIAVLESSELESVLFVDPPADVTGRVSHHHWAGLLRRAANSASQMEPVAPSDPLAIIYTSGTTGDPKGVLLCHEHQLTLAENIAAGIGLSESDCFYNFYPLHHNTGLGIITGSVLVVGARMLLTERFSKSRFWSDVVVHECTTFYGMGPILEILNKDAGADAAASGHRLRVCFGIAIGHDQADRFGQRFGLDFVSGYGSTEVNMVAIAPMSHQHPGAAGKVLDMFDVAIVDETDRALPIGETGEVVVRPRRPFTTSSGYWRREEATAATWRNLWAHTGDAARLDADGYLYFVDRMRDVIRHRGNNVSSFEVENVIITMETVSEVAVIPIASDLGDFDQDICAVVVVRDRFAFEPASIIALCGEQLPKYAVPRYIQVVDELPKTSTGKVRKALLRNADRATGRWDRVVDGARPGSAHQREVERA</sequence>
<dbReference type="AlphaFoldDB" id="A0A402CEV3"/>
<dbReference type="GO" id="GO:0006631">
    <property type="term" value="P:fatty acid metabolic process"/>
    <property type="evidence" value="ECO:0007669"/>
    <property type="project" value="TreeGrafter"/>
</dbReference>
<dbReference type="Gene3D" id="3.40.50.12780">
    <property type="entry name" value="N-terminal domain of ligase-like"/>
    <property type="match status" value="1"/>
</dbReference>
<evidence type="ECO:0000256" key="1">
    <source>
        <dbReference type="ARBA" id="ARBA00006432"/>
    </source>
</evidence>
<comment type="similarity">
    <text evidence="1">Belongs to the ATP-dependent AMP-binding enzyme family.</text>
</comment>
<dbReference type="InterPro" id="IPR025110">
    <property type="entry name" value="AMP-bd_C"/>
</dbReference>
<feature type="domain" description="AMP-dependent synthetase/ligase" evidence="3">
    <location>
        <begin position="12"/>
        <end position="375"/>
    </location>
</feature>
<dbReference type="Pfam" id="PF00501">
    <property type="entry name" value="AMP-binding"/>
    <property type="match status" value="1"/>
</dbReference>
<dbReference type="InterPro" id="IPR020845">
    <property type="entry name" value="AMP-binding_CS"/>
</dbReference>
<accession>A0A402CEV3</accession>
<keyword evidence="6" id="KW-1185">Reference proteome</keyword>
<dbReference type="SUPFAM" id="SSF56801">
    <property type="entry name" value="Acetyl-CoA synthetase-like"/>
    <property type="match status" value="1"/>
</dbReference>
<dbReference type="PANTHER" id="PTHR43201">
    <property type="entry name" value="ACYL-COA SYNTHETASE"/>
    <property type="match status" value="1"/>
</dbReference>
<evidence type="ECO:0000313" key="6">
    <source>
        <dbReference type="Proteomes" id="UP000287519"/>
    </source>
</evidence>
<dbReference type="Gene3D" id="3.30.300.30">
    <property type="match status" value="1"/>
</dbReference>
<dbReference type="PROSITE" id="PS00455">
    <property type="entry name" value="AMP_BINDING"/>
    <property type="match status" value="1"/>
</dbReference>
<dbReference type="InterPro" id="IPR045851">
    <property type="entry name" value="AMP-bd_C_sf"/>
</dbReference>
<comment type="caution">
    <text evidence="5">The sequence shown here is derived from an EMBL/GenBank/DDBJ whole genome shotgun (WGS) entry which is preliminary data.</text>
</comment>
<evidence type="ECO:0000313" key="5">
    <source>
        <dbReference type="EMBL" id="GCE42153.1"/>
    </source>
</evidence>
<protein>
    <submittedName>
        <fullName evidence="5">Long-chain-fatty-acid--CoA ligase</fullName>
    </submittedName>
</protein>
<dbReference type="InterPro" id="IPR000873">
    <property type="entry name" value="AMP-dep_synth/lig_dom"/>
</dbReference>
<dbReference type="EMBL" id="BHYM01000050">
    <property type="protein sequence ID" value="GCE42153.1"/>
    <property type="molecule type" value="Genomic_DNA"/>
</dbReference>
<proteinExistence type="inferred from homology"/>
<dbReference type="PANTHER" id="PTHR43201:SF5">
    <property type="entry name" value="MEDIUM-CHAIN ACYL-COA LIGASE ACSF2, MITOCHONDRIAL"/>
    <property type="match status" value="1"/>
</dbReference>
<dbReference type="GO" id="GO:0031956">
    <property type="term" value="F:medium-chain fatty acid-CoA ligase activity"/>
    <property type="evidence" value="ECO:0007669"/>
    <property type="project" value="TreeGrafter"/>
</dbReference>
<gene>
    <name evidence="5" type="ORF">Rhow_006092</name>
</gene>
<evidence type="ECO:0000259" key="4">
    <source>
        <dbReference type="Pfam" id="PF13193"/>
    </source>
</evidence>
<dbReference type="Pfam" id="PF13193">
    <property type="entry name" value="AMP-binding_C"/>
    <property type="match status" value="1"/>
</dbReference>
<dbReference type="Proteomes" id="UP000287519">
    <property type="component" value="Unassembled WGS sequence"/>
</dbReference>
<evidence type="ECO:0000259" key="3">
    <source>
        <dbReference type="Pfam" id="PF00501"/>
    </source>
</evidence>
<keyword evidence="2 5" id="KW-0436">Ligase</keyword>
<evidence type="ECO:0000256" key="2">
    <source>
        <dbReference type="ARBA" id="ARBA00022598"/>
    </source>
</evidence>
<feature type="domain" description="AMP-binding enzyme C-terminal" evidence="4">
    <location>
        <begin position="425"/>
        <end position="502"/>
    </location>
</feature>
<reference evidence="5 6" key="1">
    <citation type="submission" date="2018-11" db="EMBL/GenBank/DDBJ databases">
        <title>Microbial catabolism of amino acid.</title>
        <authorList>
            <person name="Hibi M."/>
            <person name="Ogawa J."/>
        </authorList>
    </citation>
    <scope>NUCLEOTIDE SEQUENCE [LARGE SCALE GENOMIC DNA]</scope>
    <source>
        <strain evidence="5 6">C31-06</strain>
    </source>
</reference>
<organism evidence="5 6">
    <name type="scientific">Rhodococcus wratislaviensis</name>
    <name type="common">Tsukamurella wratislaviensis</name>
    <dbReference type="NCBI Taxonomy" id="44752"/>
    <lineage>
        <taxon>Bacteria</taxon>
        <taxon>Bacillati</taxon>
        <taxon>Actinomycetota</taxon>
        <taxon>Actinomycetes</taxon>
        <taxon>Mycobacteriales</taxon>
        <taxon>Nocardiaceae</taxon>
        <taxon>Rhodococcus</taxon>
    </lineage>
</organism>
<dbReference type="InterPro" id="IPR042099">
    <property type="entry name" value="ANL_N_sf"/>
</dbReference>